<evidence type="ECO:0000313" key="3">
    <source>
        <dbReference type="EMBL" id="MCZ4550134.1"/>
    </source>
</evidence>
<accession>A0ABT4MTH6</accession>
<evidence type="ECO:0000313" key="4">
    <source>
        <dbReference type="Proteomes" id="UP001067235"/>
    </source>
</evidence>
<organism evidence="3 4">
    <name type="scientific">Gordonia rubripertincta</name>
    <name type="common">Rhodococcus corallinus</name>
    <dbReference type="NCBI Taxonomy" id="36822"/>
    <lineage>
        <taxon>Bacteria</taxon>
        <taxon>Bacillati</taxon>
        <taxon>Actinomycetota</taxon>
        <taxon>Actinomycetes</taxon>
        <taxon>Mycobacteriales</taxon>
        <taxon>Gordoniaceae</taxon>
        <taxon>Gordonia</taxon>
    </lineage>
</organism>
<dbReference type="Proteomes" id="UP001067235">
    <property type="component" value="Unassembled WGS sequence"/>
</dbReference>
<dbReference type="Pfam" id="PF07859">
    <property type="entry name" value="Abhydrolase_3"/>
    <property type="match status" value="1"/>
</dbReference>
<feature type="domain" description="Alpha/beta hydrolase fold-3" evidence="2">
    <location>
        <begin position="87"/>
        <end position="293"/>
    </location>
</feature>
<dbReference type="SUPFAM" id="SSF53474">
    <property type="entry name" value="alpha/beta-Hydrolases"/>
    <property type="match status" value="1"/>
</dbReference>
<dbReference type="InterPro" id="IPR050300">
    <property type="entry name" value="GDXG_lipolytic_enzyme"/>
</dbReference>
<dbReference type="InterPro" id="IPR013094">
    <property type="entry name" value="AB_hydrolase_3"/>
</dbReference>
<dbReference type="PANTHER" id="PTHR48081:SF8">
    <property type="entry name" value="ALPHA_BETA HYDROLASE FOLD-3 DOMAIN-CONTAINING PROTEIN-RELATED"/>
    <property type="match status" value="1"/>
</dbReference>
<sequence length="317" mass="34010">MTVPLPLRTRAFAALLKKVVKEPTTPDEMVALRAKREKLLATGVGRFIFGDDSGNVDIEDLVVDIDGRPTRLRVHRPVSPAGTLPVVVNYHGGGWCLGSPEQSRWMTTRVAEQAGAIVVSPVYRLAPEHPFPAAVDDAWGALQWIARHAGDIGGDPDRMAVMGDSAGGNLAAVVALAARDAGGPGLRGQVLVYPAVEMYERWPSEDEHADAPVLTSSGMHRFTELYLAGDHGTEDWRASPIRAASHEDLPPALILTAGHDPLRDHGRKYREVLQAAGVRTELIDYPDTVHGFAALPGVAPPARAALGDIVEFLNGVF</sequence>
<name>A0ABT4MTH6_GORRU</name>
<keyword evidence="1 3" id="KW-0378">Hydrolase</keyword>
<dbReference type="RefSeq" id="WP_301570670.1">
    <property type="nucleotide sequence ID" value="NZ_JAPWIE010000002.1"/>
</dbReference>
<evidence type="ECO:0000256" key="1">
    <source>
        <dbReference type="ARBA" id="ARBA00022801"/>
    </source>
</evidence>
<dbReference type="EMBL" id="JAPWIE010000002">
    <property type="protein sequence ID" value="MCZ4550134.1"/>
    <property type="molecule type" value="Genomic_DNA"/>
</dbReference>
<gene>
    <name evidence="3" type="ORF">O4213_09080</name>
</gene>
<proteinExistence type="predicted"/>
<dbReference type="PANTHER" id="PTHR48081">
    <property type="entry name" value="AB HYDROLASE SUPERFAMILY PROTEIN C4A8.06C"/>
    <property type="match status" value="1"/>
</dbReference>
<dbReference type="Gene3D" id="3.40.50.1820">
    <property type="entry name" value="alpha/beta hydrolase"/>
    <property type="match status" value="1"/>
</dbReference>
<dbReference type="GO" id="GO:0016787">
    <property type="term" value="F:hydrolase activity"/>
    <property type="evidence" value="ECO:0007669"/>
    <property type="project" value="UniProtKB-KW"/>
</dbReference>
<dbReference type="InterPro" id="IPR029058">
    <property type="entry name" value="AB_hydrolase_fold"/>
</dbReference>
<protein>
    <submittedName>
        <fullName evidence="3">Alpha/beta hydrolase</fullName>
    </submittedName>
</protein>
<comment type="caution">
    <text evidence="3">The sequence shown here is derived from an EMBL/GenBank/DDBJ whole genome shotgun (WGS) entry which is preliminary data.</text>
</comment>
<keyword evidence="4" id="KW-1185">Reference proteome</keyword>
<evidence type="ECO:0000259" key="2">
    <source>
        <dbReference type="Pfam" id="PF07859"/>
    </source>
</evidence>
<reference evidence="3" key="1">
    <citation type="submission" date="2022-12" db="EMBL/GenBank/DDBJ databases">
        <authorList>
            <person name="Krivoruchko A.V."/>
            <person name="Elkin A."/>
        </authorList>
    </citation>
    <scope>NUCLEOTIDE SEQUENCE</scope>
    <source>
        <strain evidence="3">IEGM 1388</strain>
    </source>
</reference>